<reference evidence="12" key="1">
    <citation type="journal article" date="2007" name="J. Virol.">
        <title>Generation of infectious molecular clones of simian immunodeficiency virus from fecal consensus sequences of wild chimpanzees.</title>
        <authorList>
            <person name="Takehisa J."/>
            <person name="Kraus M.H."/>
            <person name="Decker J.M."/>
            <person name="Li Y."/>
            <person name="Keele B.F."/>
            <person name="Bibollet-Ruche F."/>
            <person name="Zammit K.P."/>
            <person name="Weng Z."/>
            <person name="Santiago M.L."/>
            <person name="Kamenya S."/>
            <person name="Wilson M.L."/>
            <person name="Pusey A.E."/>
            <person name="Bailes E."/>
            <person name="Sharp P.M."/>
            <person name="Shaw G.M."/>
            <person name="Hahn B.H."/>
        </authorList>
    </citation>
    <scope>NUCLEOTIDE SEQUENCE</scope>
    <source>
        <strain evidence="12">SIVcpzTAN2</strain>
    </source>
</reference>
<feature type="compositionally biased region" description="Polar residues" evidence="11">
    <location>
        <begin position="57"/>
        <end position="67"/>
    </location>
</feature>
<evidence type="ECO:0000256" key="2">
    <source>
        <dbReference type="ARBA" id="ARBA00009398"/>
    </source>
</evidence>
<keyword evidence="7 10" id="KW-0805">Transcription regulation</keyword>
<dbReference type="PRINTS" id="PR00055">
    <property type="entry name" value="HIVTATDOMAIN"/>
</dbReference>
<keyword evidence="6 10" id="KW-0694">RNA-binding</keyword>
<evidence type="ECO:0000256" key="9">
    <source>
        <dbReference type="ARBA" id="ARBA00023163"/>
    </source>
</evidence>
<keyword evidence="5" id="KW-0945">Host-virus interaction</keyword>
<evidence type="ECO:0000256" key="5">
    <source>
        <dbReference type="ARBA" id="ARBA00022581"/>
    </source>
</evidence>
<evidence type="ECO:0000256" key="10">
    <source>
        <dbReference type="RuleBase" id="RU003311"/>
    </source>
</evidence>
<keyword evidence="4 10" id="KW-1048">Host nucleus</keyword>
<sequence length="136" mass="14749">MNPIDPQVAPWKHPGAAPETPCTNCYCKQCCFHCPLCFTKKALGISYGRKRRGRKSAANNKNNQDPVRQQPLPKRSRIQNSPEESQKEVEAEATSGGRPRQQDSSVSSGRTSGTSSSGSTRPVETSSGSCGRSCKH</sequence>
<dbReference type="Gene3D" id="4.10.20.10">
    <property type="entry name" value="Tat domain"/>
    <property type="match status" value="1"/>
</dbReference>
<proteinExistence type="inferred from homology"/>
<keyword evidence="9 10" id="KW-0804">Transcription</keyword>
<comment type="subcellular location">
    <subcellularLocation>
        <location evidence="1 10">Host nucleus</location>
        <location evidence="1 10">Host nucleolus</location>
    </subcellularLocation>
</comment>
<gene>
    <name evidence="12" type="primary">tat</name>
</gene>
<comment type="similarity">
    <text evidence="2 10">Belongs to the lentiviruses Tat family.</text>
</comment>
<organism evidence="12">
    <name type="scientific">Simian immunodeficiency virus</name>
    <name type="common">SIV</name>
    <dbReference type="NCBI Taxonomy" id="11723"/>
    <lineage>
        <taxon>Viruses</taxon>
        <taxon>Riboviria</taxon>
        <taxon>Pararnavirae</taxon>
        <taxon>Artverviricota</taxon>
        <taxon>Revtraviricetes</taxon>
        <taxon>Ortervirales</taxon>
        <taxon>Retroviridae</taxon>
        <taxon>Orthoretrovirinae</taxon>
        <taxon>Lentivirus</taxon>
        <taxon>Lentivirus simimdef</taxon>
    </lineage>
</organism>
<evidence type="ECO:0000313" key="12">
    <source>
        <dbReference type="EMBL" id="ABQ51072.1"/>
    </source>
</evidence>
<dbReference type="GO" id="GO:0050434">
    <property type="term" value="P:positive regulation of viral transcription"/>
    <property type="evidence" value="ECO:0007669"/>
    <property type="project" value="InterPro"/>
</dbReference>
<dbReference type="EMBL" id="DQ374657">
    <property type="protein sequence ID" value="ABD36895.1"/>
    <property type="molecule type" value="Genomic_RNA"/>
</dbReference>
<feature type="region of interest" description="Disordered" evidence="11">
    <location>
        <begin position="48"/>
        <end position="136"/>
    </location>
</feature>
<protein>
    <recommendedName>
        <fullName evidence="3 10">Protein Tat</fullName>
    </recommendedName>
</protein>
<dbReference type="GO" id="GO:0001070">
    <property type="term" value="F:RNA-binding transcription regulator activity"/>
    <property type="evidence" value="ECO:0007669"/>
    <property type="project" value="InterPro"/>
</dbReference>
<evidence type="ECO:0000256" key="4">
    <source>
        <dbReference type="ARBA" id="ARBA00022562"/>
    </source>
</evidence>
<evidence type="ECO:0000256" key="7">
    <source>
        <dbReference type="ARBA" id="ARBA00023015"/>
    </source>
</evidence>
<evidence type="ECO:0000256" key="3">
    <source>
        <dbReference type="ARBA" id="ARBA00022376"/>
    </source>
</evidence>
<name>A5JGP7_SIV</name>
<feature type="compositionally biased region" description="Low complexity" evidence="11">
    <location>
        <begin position="104"/>
        <end position="121"/>
    </location>
</feature>
<accession>A5JGP7</accession>
<evidence type="ECO:0000256" key="8">
    <source>
        <dbReference type="ARBA" id="ARBA00023159"/>
    </source>
</evidence>
<evidence type="ECO:0000256" key="11">
    <source>
        <dbReference type="SAM" id="MobiDB-lite"/>
    </source>
</evidence>
<dbReference type="InterPro" id="IPR036963">
    <property type="entry name" value="Tat_dom_sf"/>
</dbReference>
<dbReference type="GO" id="GO:0003723">
    <property type="term" value="F:RNA binding"/>
    <property type="evidence" value="ECO:0007669"/>
    <property type="project" value="UniProtKB-KW"/>
</dbReference>
<organismHost>
    <name type="scientific">Cercopithecidae</name>
    <name type="common">Old World monkeys</name>
    <dbReference type="NCBI Taxonomy" id="9527"/>
</organismHost>
<organismHost>
    <name type="scientific">Pan troglodytes</name>
    <name type="common">Chimpanzee</name>
    <dbReference type="NCBI Taxonomy" id="9598"/>
</organismHost>
<dbReference type="EMBL" id="EF394357">
    <property type="protein sequence ID" value="ABQ51072.1"/>
    <property type="molecule type" value="Genomic_RNA"/>
</dbReference>
<dbReference type="Pfam" id="PF00539">
    <property type="entry name" value="Tat"/>
    <property type="match status" value="1"/>
</dbReference>
<dbReference type="InterPro" id="IPR001831">
    <property type="entry name" value="IV_Tat"/>
</dbReference>
<dbReference type="GO" id="GO:0044196">
    <property type="term" value="C:host cell nucleolus"/>
    <property type="evidence" value="ECO:0007669"/>
    <property type="project" value="UniProtKB-SubCell"/>
</dbReference>
<keyword evidence="8 10" id="KW-0010">Activator</keyword>
<evidence type="ECO:0000256" key="6">
    <source>
        <dbReference type="ARBA" id="ARBA00022884"/>
    </source>
</evidence>
<evidence type="ECO:0000256" key="1">
    <source>
        <dbReference type="ARBA" id="ARBA00004307"/>
    </source>
</evidence>